<keyword evidence="1" id="KW-0472">Membrane</keyword>
<proteinExistence type="predicted"/>
<keyword evidence="1" id="KW-1133">Transmembrane helix</keyword>
<name>B7S959_GLYIN</name>
<dbReference type="AlphaFoldDB" id="B7S959"/>
<sequence length="185" mass="21042">MSIHSVTKYVNLTDTIVVPAEWPAYAFQKLLVPLVEQVINAAGTGKPVVLQVLNTPAKLVKRHDRNRIQYFFEKVFAEELMGSYVFEVIFDKNDKNIKVMNDVTGPEPLDPNALERQVSSNDYNVLVDRSKLRTSFYLIPTAQRETNREVMILLAIVAIPPLLFLFLLMDIFINQSTGDKNTAWA</sequence>
<dbReference type="EMBL" id="EF710657">
    <property type="protein sequence ID" value="ACE75434.1"/>
    <property type="molecule type" value="Genomic_DNA"/>
</dbReference>
<evidence type="ECO:0000256" key="1">
    <source>
        <dbReference type="SAM" id="Phobius"/>
    </source>
</evidence>
<gene>
    <name evidence="2" type="ORF">GIP_L8_0480</name>
</gene>
<accession>B7S959</accession>
<keyword evidence="1" id="KW-0812">Transmembrane</keyword>
<protein>
    <submittedName>
        <fullName evidence="2">Uncharacterized protein</fullName>
    </submittedName>
</protein>
<feature type="transmembrane region" description="Helical" evidence="1">
    <location>
        <begin position="150"/>
        <end position="173"/>
    </location>
</feature>
<organism evidence="2">
    <name type="scientific">Glyptapanteles indiensis</name>
    <name type="common">Parasitoid wasp</name>
    <dbReference type="NCBI Taxonomy" id="92994"/>
    <lineage>
        <taxon>Eukaryota</taxon>
        <taxon>Metazoa</taxon>
        <taxon>Ecdysozoa</taxon>
        <taxon>Arthropoda</taxon>
        <taxon>Hexapoda</taxon>
        <taxon>Insecta</taxon>
        <taxon>Pterygota</taxon>
        <taxon>Neoptera</taxon>
        <taxon>Endopterygota</taxon>
        <taxon>Hymenoptera</taxon>
        <taxon>Apocrita</taxon>
        <taxon>Ichneumonoidea</taxon>
        <taxon>Braconidae</taxon>
        <taxon>Microgastrinae</taxon>
        <taxon>Glyptapanteles</taxon>
    </lineage>
</organism>
<reference evidence="2" key="1">
    <citation type="submission" date="2007-06" db="EMBL/GenBank/DDBJ databases">
        <title>Bracovirus Evolution: Comparative Genomics of Multiple Viral and Proviral Genomes.</title>
        <authorList>
            <person name="Desjardins C.A."/>
            <person name="Gundersen-Rindal D.E."/>
            <person name="Hostetler J.B."/>
            <person name="Tallon L.J."/>
            <person name="Utterback T.R."/>
            <person name="Fuester R.W."/>
            <person name="Schatz M.C."/>
            <person name="Pedroni M.J."/>
            <person name="Fadrosh D.W."/>
            <person name="Haas B.J."/>
            <person name="Toms B.S."/>
            <person name="Chen D."/>
            <person name="Nene V."/>
        </authorList>
    </citation>
    <scope>NUCLEOTIDE SEQUENCE</scope>
</reference>
<evidence type="ECO:0000313" key="2">
    <source>
        <dbReference type="EMBL" id="ACE75434.1"/>
    </source>
</evidence>